<gene>
    <name evidence="7" type="ORF">CLODIP_2_CD06157</name>
</gene>
<proteinExistence type="inferred from homology"/>
<evidence type="ECO:0000313" key="8">
    <source>
        <dbReference type="Proteomes" id="UP000494165"/>
    </source>
</evidence>
<keyword evidence="3 6" id="KW-0812">Transmembrane</keyword>
<evidence type="ECO:0000256" key="4">
    <source>
        <dbReference type="ARBA" id="ARBA00022989"/>
    </source>
</evidence>
<accession>A0A8S1CDM4</accession>
<dbReference type="GO" id="GO:0002115">
    <property type="term" value="P:store-operated calcium entry"/>
    <property type="evidence" value="ECO:0007669"/>
    <property type="project" value="TreeGrafter"/>
</dbReference>
<dbReference type="InterPro" id="IPR038350">
    <property type="entry name" value="Orai_sf"/>
</dbReference>
<dbReference type="Gene3D" id="1.20.140.140">
    <property type="entry name" value="Calcium release-activated calcium channel protein Orai"/>
    <property type="match status" value="2"/>
</dbReference>
<reference evidence="7 8" key="1">
    <citation type="submission" date="2020-04" db="EMBL/GenBank/DDBJ databases">
        <authorList>
            <person name="Alioto T."/>
            <person name="Alioto T."/>
            <person name="Gomez Garrido J."/>
        </authorList>
    </citation>
    <scope>NUCLEOTIDE SEQUENCE [LARGE SCALE GENOMIC DNA]</scope>
</reference>
<sequence>MEVMTSFQFTQPTHVPSFLVVLLSVNTVILIALHSFAFIIGTCLLPNLEAVTEDENSLHRAGFHVLNTKEGVQWRIFHHGYADLEVTTKTSIFLAVFGMGIVSSYQINYPTQVPSWLVAVMLSNSVFLISLHSFAFVIGTWLLPNLEAVSEEYVPPQEGQLKIKPVPSFSPHESTISLLG</sequence>
<dbReference type="GO" id="GO:0015279">
    <property type="term" value="F:store-operated calcium channel activity"/>
    <property type="evidence" value="ECO:0007669"/>
    <property type="project" value="TreeGrafter"/>
</dbReference>
<feature type="transmembrane region" description="Helical" evidence="6">
    <location>
        <begin position="92"/>
        <end position="109"/>
    </location>
</feature>
<evidence type="ECO:0000256" key="2">
    <source>
        <dbReference type="ARBA" id="ARBA00008062"/>
    </source>
</evidence>
<keyword evidence="8" id="KW-1185">Reference proteome</keyword>
<feature type="transmembrane region" description="Helical" evidence="6">
    <location>
        <begin position="115"/>
        <end position="143"/>
    </location>
</feature>
<evidence type="ECO:0000256" key="3">
    <source>
        <dbReference type="ARBA" id="ARBA00022692"/>
    </source>
</evidence>
<evidence type="ECO:0000256" key="5">
    <source>
        <dbReference type="ARBA" id="ARBA00023136"/>
    </source>
</evidence>
<dbReference type="Pfam" id="PF07856">
    <property type="entry name" value="Orai-1"/>
    <property type="match status" value="2"/>
</dbReference>
<protein>
    <submittedName>
        <fullName evidence="7">Uncharacterized protein</fullName>
    </submittedName>
</protein>
<comment type="subcellular location">
    <subcellularLocation>
        <location evidence="1">Membrane</location>
        <topology evidence="1">Multi-pass membrane protein</topology>
    </subcellularLocation>
</comment>
<dbReference type="OrthoDB" id="61124at2759"/>
<dbReference type="EMBL" id="CADEPI010000020">
    <property type="protein sequence ID" value="CAB3365468.1"/>
    <property type="molecule type" value="Genomic_DNA"/>
</dbReference>
<comment type="similarity">
    <text evidence="2">Belongs to the Orai family.</text>
</comment>
<dbReference type="InterPro" id="IPR012446">
    <property type="entry name" value="CRAC_channel"/>
</dbReference>
<organism evidence="7 8">
    <name type="scientific">Cloeon dipterum</name>
    <dbReference type="NCBI Taxonomy" id="197152"/>
    <lineage>
        <taxon>Eukaryota</taxon>
        <taxon>Metazoa</taxon>
        <taxon>Ecdysozoa</taxon>
        <taxon>Arthropoda</taxon>
        <taxon>Hexapoda</taxon>
        <taxon>Insecta</taxon>
        <taxon>Pterygota</taxon>
        <taxon>Palaeoptera</taxon>
        <taxon>Ephemeroptera</taxon>
        <taxon>Pisciforma</taxon>
        <taxon>Baetidae</taxon>
        <taxon>Cloeon</taxon>
    </lineage>
</organism>
<dbReference type="PANTHER" id="PTHR31501">
    <property type="entry name" value="CALCIUM RELEASE-ACTIVATED CALCIUM CHANNEL PROTEIN 1"/>
    <property type="match status" value="1"/>
</dbReference>
<keyword evidence="4 6" id="KW-1133">Transmembrane helix</keyword>
<dbReference type="GO" id="GO:0016020">
    <property type="term" value="C:membrane"/>
    <property type="evidence" value="ECO:0007669"/>
    <property type="project" value="UniProtKB-SubCell"/>
</dbReference>
<dbReference type="AlphaFoldDB" id="A0A8S1CDM4"/>
<dbReference type="PANTHER" id="PTHR31501:SF7">
    <property type="entry name" value="CALCIUM RELEASE-ACTIVATED CALCIUM CHANNEL PROTEIN 1"/>
    <property type="match status" value="1"/>
</dbReference>
<evidence type="ECO:0000313" key="7">
    <source>
        <dbReference type="EMBL" id="CAB3365468.1"/>
    </source>
</evidence>
<dbReference type="Proteomes" id="UP000494165">
    <property type="component" value="Unassembled WGS sequence"/>
</dbReference>
<evidence type="ECO:0000256" key="1">
    <source>
        <dbReference type="ARBA" id="ARBA00004141"/>
    </source>
</evidence>
<feature type="transmembrane region" description="Helical" evidence="6">
    <location>
        <begin position="20"/>
        <end position="45"/>
    </location>
</feature>
<evidence type="ECO:0000256" key="6">
    <source>
        <dbReference type="SAM" id="Phobius"/>
    </source>
</evidence>
<name>A0A8S1CDM4_9INSE</name>
<comment type="caution">
    <text evidence="7">The sequence shown here is derived from an EMBL/GenBank/DDBJ whole genome shotgun (WGS) entry which is preliminary data.</text>
</comment>
<keyword evidence="5 6" id="KW-0472">Membrane</keyword>